<dbReference type="NCBIfam" id="TIGR00199">
    <property type="entry name" value="PncC_domain"/>
    <property type="match status" value="1"/>
</dbReference>
<gene>
    <name evidence="2" type="ORF">SAMN05661109_00214</name>
</gene>
<keyword evidence="3" id="KW-1185">Reference proteome</keyword>
<dbReference type="EMBL" id="FOGQ01000001">
    <property type="protein sequence ID" value="SER43165.1"/>
    <property type="molecule type" value="Genomic_DNA"/>
</dbReference>
<dbReference type="RefSeq" id="WP_092254925.1">
    <property type="nucleotide sequence ID" value="NZ_CP047199.1"/>
</dbReference>
<dbReference type="STRING" id="1121357.SAMN05661109_00214"/>
<name>A0A1H9P5J8_9CORY</name>
<reference evidence="3" key="1">
    <citation type="submission" date="2016-10" db="EMBL/GenBank/DDBJ databases">
        <authorList>
            <person name="Varghese N."/>
            <person name="Submissions S."/>
        </authorList>
    </citation>
    <scope>NUCLEOTIDE SEQUENCE [LARGE SCALE GENOMIC DNA]</scope>
    <source>
        <strain evidence="3">DSM 20524</strain>
    </source>
</reference>
<protein>
    <submittedName>
        <fullName evidence="2">Nicotinamide-nucleotide amidase</fullName>
    </submittedName>
</protein>
<organism evidence="2 3">
    <name type="scientific">Corynebacterium cystitidis DSM 20524</name>
    <dbReference type="NCBI Taxonomy" id="1121357"/>
    <lineage>
        <taxon>Bacteria</taxon>
        <taxon>Bacillati</taxon>
        <taxon>Actinomycetota</taxon>
        <taxon>Actinomycetes</taxon>
        <taxon>Mycobacteriales</taxon>
        <taxon>Corynebacteriaceae</taxon>
        <taxon>Corynebacterium</taxon>
    </lineage>
</organism>
<accession>A0A1H9P5J8</accession>
<dbReference type="Gene3D" id="3.90.950.20">
    <property type="entry name" value="CinA-like"/>
    <property type="match status" value="1"/>
</dbReference>
<dbReference type="Proteomes" id="UP000198929">
    <property type="component" value="Unassembled WGS sequence"/>
</dbReference>
<dbReference type="InterPro" id="IPR008136">
    <property type="entry name" value="CinA_C"/>
</dbReference>
<dbReference type="SUPFAM" id="SSF142433">
    <property type="entry name" value="CinA-like"/>
    <property type="match status" value="1"/>
</dbReference>
<proteinExistence type="predicted"/>
<dbReference type="InterPro" id="IPR036653">
    <property type="entry name" value="CinA-like_C"/>
</dbReference>
<sequence>MPSKAEELVDLLRTRKETVSVCESLTAGAVCAEIATIPGASSVLRGGLVTYATELKHELAGVPEHVLSAHGPVSAVTARDMARGVRKVCGSSWGISLTGVAGPDMQDGHPVGEVFVGIAGPHWTAAWQAAELVDASRARFIVVNNRDTPLRVLAGHRAQIRRSAVEAGLQALLRVLKEQKLKEQKPAGTNRSTQPLE</sequence>
<evidence type="ECO:0000259" key="1">
    <source>
        <dbReference type="Pfam" id="PF02464"/>
    </source>
</evidence>
<dbReference type="Pfam" id="PF02464">
    <property type="entry name" value="CinA"/>
    <property type="match status" value="1"/>
</dbReference>
<evidence type="ECO:0000313" key="3">
    <source>
        <dbReference type="Proteomes" id="UP000198929"/>
    </source>
</evidence>
<evidence type="ECO:0000313" key="2">
    <source>
        <dbReference type="EMBL" id="SER43165.1"/>
    </source>
</evidence>
<feature type="domain" description="CinA C-terminal" evidence="1">
    <location>
        <begin position="5"/>
        <end position="128"/>
    </location>
</feature>
<dbReference type="AlphaFoldDB" id="A0A1H9P5J8"/>